<keyword evidence="4" id="KW-0378">Hydrolase</keyword>
<keyword evidence="3" id="KW-0677">Repeat</keyword>
<dbReference type="Gene3D" id="2.130.10.10">
    <property type="entry name" value="YVTN repeat-like/Quinoprotein amine dehydrogenase"/>
    <property type="match status" value="1"/>
</dbReference>
<evidence type="ECO:0000256" key="6">
    <source>
        <dbReference type="ARBA" id="ARBA00039131"/>
    </source>
</evidence>
<dbReference type="GO" id="GO:0005737">
    <property type="term" value="C:cytoplasm"/>
    <property type="evidence" value="ECO:0007669"/>
    <property type="project" value="TreeGrafter"/>
</dbReference>
<dbReference type="InterPro" id="IPR015943">
    <property type="entry name" value="WD40/YVTN_repeat-like_dom_sf"/>
</dbReference>
<evidence type="ECO:0000313" key="8">
    <source>
        <dbReference type="EMBL" id="KAJ9141995.1"/>
    </source>
</evidence>
<dbReference type="PANTHER" id="PTHR46042">
    <property type="entry name" value="DIPHTHINE METHYLTRANSFERASE"/>
    <property type="match status" value="1"/>
</dbReference>
<dbReference type="AlphaFoldDB" id="A0AA38RT92"/>
<dbReference type="InterPro" id="IPR001680">
    <property type="entry name" value="WD40_rpt"/>
</dbReference>
<comment type="catalytic activity">
    <reaction evidence="7">
        <text>diphthine methyl ester-[translation elongation factor 2] + H2O = diphthine-[translation elongation factor 2] + methanol + H(+)</text>
        <dbReference type="Rhea" id="RHEA:42656"/>
        <dbReference type="Rhea" id="RHEA-COMP:10172"/>
        <dbReference type="Rhea" id="RHEA-COMP:10173"/>
        <dbReference type="ChEBI" id="CHEBI:15377"/>
        <dbReference type="ChEBI" id="CHEBI:15378"/>
        <dbReference type="ChEBI" id="CHEBI:17790"/>
        <dbReference type="ChEBI" id="CHEBI:79005"/>
        <dbReference type="ChEBI" id="CHEBI:82696"/>
        <dbReference type="EC" id="3.1.1.97"/>
    </reaction>
</comment>
<comment type="similarity">
    <text evidence="5">Belongs to the DPH7 family.</text>
</comment>
<proteinExistence type="inferred from homology"/>
<dbReference type="EC" id="3.1.1.97" evidence="6"/>
<reference evidence="8" key="1">
    <citation type="submission" date="2022-07" db="EMBL/GenBank/DDBJ databases">
        <title>Fungi with potential for degradation of polypropylene.</title>
        <authorList>
            <person name="Gostincar C."/>
        </authorList>
    </citation>
    <scope>NUCLEOTIDE SEQUENCE</scope>
    <source>
        <strain evidence="8">EXF-13287</strain>
    </source>
</reference>
<evidence type="ECO:0000256" key="1">
    <source>
        <dbReference type="ARBA" id="ARBA00005156"/>
    </source>
</evidence>
<evidence type="ECO:0000256" key="4">
    <source>
        <dbReference type="ARBA" id="ARBA00022801"/>
    </source>
</evidence>
<protein>
    <recommendedName>
        <fullName evidence="6">methylated diphthine methylhydrolase</fullName>
        <ecNumber evidence="6">3.1.1.97</ecNumber>
    </recommendedName>
</protein>
<evidence type="ECO:0000256" key="3">
    <source>
        <dbReference type="ARBA" id="ARBA00022737"/>
    </source>
</evidence>
<organism evidence="8 9">
    <name type="scientific">Coniochaeta hoffmannii</name>
    <dbReference type="NCBI Taxonomy" id="91930"/>
    <lineage>
        <taxon>Eukaryota</taxon>
        <taxon>Fungi</taxon>
        <taxon>Dikarya</taxon>
        <taxon>Ascomycota</taxon>
        <taxon>Pezizomycotina</taxon>
        <taxon>Sordariomycetes</taxon>
        <taxon>Sordariomycetidae</taxon>
        <taxon>Coniochaetales</taxon>
        <taxon>Coniochaetaceae</taxon>
        <taxon>Coniochaeta</taxon>
    </lineage>
</organism>
<comment type="caution">
    <text evidence="8">The sequence shown here is derived from an EMBL/GenBank/DDBJ whole genome shotgun (WGS) entry which is preliminary data.</text>
</comment>
<keyword evidence="9" id="KW-1185">Reference proteome</keyword>
<dbReference type="EMBL" id="JANBVN010000127">
    <property type="protein sequence ID" value="KAJ9141995.1"/>
    <property type="molecule type" value="Genomic_DNA"/>
</dbReference>
<gene>
    <name evidence="8" type="ORF">NKR19_g7366</name>
</gene>
<sequence>MQRKLPQDDDPPGVDLPYPAMSVRGHDAGVTAILPLPCGKDIVVTGSYDDHIRVYSIQPLQETHGLRKTRLLAEANLGGGVWRLRLIRYDGGDGRGKGEGTWRALILASCMHAGARVVRISGSDGSTGDVVLEVLGRFEEHRSMNYASDFQPGSERDGQGELVCVSTSFYDKLLCLWTIKLG</sequence>
<evidence type="ECO:0000256" key="5">
    <source>
        <dbReference type="ARBA" id="ARBA00038092"/>
    </source>
</evidence>
<evidence type="ECO:0000256" key="7">
    <source>
        <dbReference type="ARBA" id="ARBA00047551"/>
    </source>
</evidence>
<dbReference type="InterPro" id="IPR036322">
    <property type="entry name" value="WD40_repeat_dom_sf"/>
</dbReference>
<dbReference type="GO" id="GO:0017183">
    <property type="term" value="P:protein histidyl modification to diphthamide"/>
    <property type="evidence" value="ECO:0007669"/>
    <property type="project" value="TreeGrafter"/>
</dbReference>
<accession>A0AA38RT92</accession>
<comment type="pathway">
    <text evidence="1">Protein modification; peptidyl-diphthamide biosynthesis.</text>
</comment>
<dbReference type="SUPFAM" id="SSF50978">
    <property type="entry name" value="WD40 repeat-like"/>
    <property type="match status" value="1"/>
</dbReference>
<dbReference type="GO" id="GO:0061685">
    <property type="term" value="F:diphthine methylesterase activity"/>
    <property type="evidence" value="ECO:0007669"/>
    <property type="project" value="UniProtKB-EC"/>
</dbReference>
<evidence type="ECO:0000313" key="9">
    <source>
        <dbReference type="Proteomes" id="UP001174691"/>
    </source>
</evidence>
<name>A0AA38RT92_9PEZI</name>
<dbReference type="PANTHER" id="PTHR46042:SF1">
    <property type="entry name" value="DIPHTHINE METHYLTRANSFERASE"/>
    <property type="match status" value="1"/>
</dbReference>
<dbReference type="InterPro" id="IPR052415">
    <property type="entry name" value="Diphthine_MTase"/>
</dbReference>
<keyword evidence="2" id="KW-0853">WD repeat</keyword>
<dbReference type="Proteomes" id="UP001174691">
    <property type="component" value="Unassembled WGS sequence"/>
</dbReference>
<evidence type="ECO:0000256" key="2">
    <source>
        <dbReference type="ARBA" id="ARBA00022574"/>
    </source>
</evidence>
<dbReference type="SMART" id="SM00320">
    <property type="entry name" value="WD40"/>
    <property type="match status" value="2"/>
</dbReference>